<dbReference type="PANTHER" id="PTHR21666">
    <property type="entry name" value="PEPTIDASE-RELATED"/>
    <property type="match status" value="1"/>
</dbReference>
<keyword evidence="5" id="KW-0862">Zinc</keyword>
<evidence type="ECO:0000256" key="1">
    <source>
        <dbReference type="ARBA" id="ARBA00001947"/>
    </source>
</evidence>
<evidence type="ECO:0000256" key="6">
    <source>
        <dbReference type="ARBA" id="ARBA00023049"/>
    </source>
</evidence>
<evidence type="ECO:0000256" key="2">
    <source>
        <dbReference type="ARBA" id="ARBA00022670"/>
    </source>
</evidence>
<dbReference type="InterPro" id="IPR016047">
    <property type="entry name" value="M23ase_b-sheet_dom"/>
</dbReference>
<organism evidence="9 10">
    <name type="scientific">Sneathiella marina</name>
    <dbReference type="NCBI Taxonomy" id="2950108"/>
    <lineage>
        <taxon>Bacteria</taxon>
        <taxon>Pseudomonadati</taxon>
        <taxon>Pseudomonadota</taxon>
        <taxon>Alphaproteobacteria</taxon>
        <taxon>Sneathiellales</taxon>
        <taxon>Sneathiellaceae</taxon>
        <taxon>Sneathiella</taxon>
    </lineage>
</organism>
<feature type="domain" description="M23ase beta-sheet core" evidence="8">
    <location>
        <begin position="355"/>
        <end position="447"/>
    </location>
</feature>
<keyword evidence="4" id="KW-0378">Hydrolase</keyword>
<dbReference type="SUPFAM" id="SSF51261">
    <property type="entry name" value="Duplicated hybrid motif"/>
    <property type="match status" value="1"/>
</dbReference>
<dbReference type="Proteomes" id="UP001056291">
    <property type="component" value="Chromosome"/>
</dbReference>
<reference evidence="9" key="1">
    <citation type="submission" date="2022-06" db="EMBL/GenBank/DDBJ databases">
        <title>Sneathiella actinostolidae sp. nov., isolated from a sea anemonein the Western Pacific Ocean.</title>
        <authorList>
            <person name="Wei M.J."/>
        </authorList>
    </citation>
    <scope>NUCLEOTIDE SEQUENCE</scope>
    <source>
        <strain evidence="9">PHK-P5</strain>
    </source>
</reference>
<evidence type="ECO:0000313" key="10">
    <source>
        <dbReference type="Proteomes" id="UP001056291"/>
    </source>
</evidence>
<gene>
    <name evidence="9" type="ORF">NBZ79_01715</name>
</gene>
<dbReference type="CDD" id="cd12797">
    <property type="entry name" value="M23_peptidase"/>
    <property type="match status" value="1"/>
</dbReference>
<dbReference type="PANTHER" id="PTHR21666:SF288">
    <property type="entry name" value="CELL DIVISION PROTEIN YTFB"/>
    <property type="match status" value="1"/>
</dbReference>
<protein>
    <submittedName>
        <fullName evidence="9">Peptidoglycan DD-metalloendopeptidase family protein</fullName>
    </submittedName>
</protein>
<keyword evidence="3" id="KW-0479">Metal-binding</keyword>
<feature type="coiled-coil region" evidence="7">
    <location>
        <begin position="40"/>
        <end position="134"/>
    </location>
</feature>
<evidence type="ECO:0000256" key="5">
    <source>
        <dbReference type="ARBA" id="ARBA00022833"/>
    </source>
</evidence>
<dbReference type="RefSeq" id="WP_251934867.1">
    <property type="nucleotide sequence ID" value="NZ_CP098747.1"/>
</dbReference>
<name>A0ABY4W3B8_9PROT</name>
<dbReference type="InterPro" id="IPR011055">
    <property type="entry name" value="Dup_hybrid_motif"/>
</dbReference>
<dbReference type="Gene3D" id="2.70.70.10">
    <property type="entry name" value="Glucose Permease (Domain IIA)"/>
    <property type="match status" value="1"/>
</dbReference>
<dbReference type="InterPro" id="IPR050570">
    <property type="entry name" value="Cell_wall_metabolism_enzyme"/>
</dbReference>
<feature type="coiled-coil region" evidence="7">
    <location>
        <begin position="163"/>
        <end position="293"/>
    </location>
</feature>
<proteinExistence type="predicted"/>
<accession>A0ABY4W3B8</accession>
<evidence type="ECO:0000259" key="8">
    <source>
        <dbReference type="Pfam" id="PF01551"/>
    </source>
</evidence>
<sequence>MTINVLRPSFSCFTRNGLFSAVSLYLCLMCLLLAPTISIANTTQDDLKALQKALASSSNRNETFTRQLNNLDAEIIGLKAKLVTAAKTLTSLDQNLVDVEQRLADIKQVEDDTLDDLSKRNEELAATLSALVNLSRQPEGTIIGNPTGLIDSLRTSALLRNIIPTLKDDADQLAQQLKALENLRADYSREKAEFENLRKIRLIEQKSLDQLIAAKKSAQSKLAGVRNKEQKRLNELTANVRSTTALMEKLAQDRRKAKAAEEKRLQQEISRKEAELKKQREKADALAKAEKQQTPEAAVAASEPVEKKQVIKEKPVQVARAGIGKRFREAKGTLPLPVGGRIVSNYNESKKAGQQKGIVIESRPEAAVISPFDGQIAFAGPFRHYGLLLIIDHGDGFHTLLAGLGSIEGAVGQLLLAGEPVGQMKKSSKEKPKLYMELRSKGSPINPGPWLMANNRKVSG</sequence>
<evidence type="ECO:0000313" key="9">
    <source>
        <dbReference type="EMBL" id="USG61692.1"/>
    </source>
</evidence>
<evidence type="ECO:0000256" key="3">
    <source>
        <dbReference type="ARBA" id="ARBA00022723"/>
    </source>
</evidence>
<dbReference type="EMBL" id="CP098747">
    <property type="protein sequence ID" value="USG61692.1"/>
    <property type="molecule type" value="Genomic_DNA"/>
</dbReference>
<evidence type="ECO:0000256" key="4">
    <source>
        <dbReference type="ARBA" id="ARBA00022801"/>
    </source>
</evidence>
<keyword evidence="10" id="KW-1185">Reference proteome</keyword>
<keyword evidence="2" id="KW-0645">Protease</keyword>
<keyword evidence="7" id="KW-0175">Coiled coil</keyword>
<comment type="cofactor">
    <cofactor evidence="1">
        <name>Zn(2+)</name>
        <dbReference type="ChEBI" id="CHEBI:29105"/>
    </cofactor>
</comment>
<keyword evidence="6" id="KW-0482">Metalloprotease</keyword>
<evidence type="ECO:0000256" key="7">
    <source>
        <dbReference type="SAM" id="Coils"/>
    </source>
</evidence>
<dbReference type="Pfam" id="PF01551">
    <property type="entry name" value="Peptidase_M23"/>
    <property type="match status" value="1"/>
</dbReference>